<protein>
    <submittedName>
        <fullName evidence="2">Uncharacterized protein</fullName>
    </submittedName>
</protein>
<organism evidence="2">
    <name type="scientific">Ranid herpesvirus 3</name>
    <dbReference type="NCBI Taxonomy" id="1987509"/>
    <lineage>
        <taxon>Viruses</taxon>
        <taxon>Duplodnaviria</taxon>
        <taxon>Heunggongvirae</taxon>
        <taxon>Peploviricota</taxon>
        <taxon>Herviviricetes</taxon>
        <taxon>Herpesvirales</taxon>
        <taxon>Alloherpesviridae</taxon>
        <taxon>Batravirus</taxon>
        <taxon>Batravirus ranidallo3</taxon>
    </lineage>
</organism>
<evidence type="ECO:0000313" key="3">
    <source>
        <dbReference type="Proteomes" id="UP000203507"/>
    </source>
</evidence>
<reference evidence="2" key="1">
    <citation type="journal article" date="2017" name="Vet. Pathol.">
        <title>Ranid Herpesvirus 3 and Proliferative Dermatitis in Free-Ranging Wild Common Frogs (Rana Temporaria).</title>
        <authorList>
            <person name="Origgi F.C."/>
            <person name="Schmidt B.R."/>
            <person name="Lohmann P."/>
            <person name="Otten P."/>
            <person name="Akdesir E."/>
            <person name="Gaschen V."/>
            <person name="Aguilar-Bultet L."/>
            <person name="Wahli T."/>
            <person name="Sattler U."/>
            <person name="Stoffel M.H."/>
        </authorList>
    </citation>
    <scope>NUCLEOTIDE SEQUENCE [LARGE SCALE GENOMIC DNA]</scope>
    <source>
        <strain evidence="2">FO1_2015</strain>
    </source>
</reference>
<feature type="compositionally biased region" description="Acidic residues" evidence="1">
    <location>
        <begin position="650"/>
        <end position="661"/>
    </location>
</feature>
<evidence type="ECO:0000313" key="2">
    <source>
        <dbReference type="EMBL" id="ARR28869.1"/>
    </source>
</evidence>
<keyword evidence="3" id="KW-1185">Reference proteome</keyword>
<dbReference type="KEGG" id="vg:32878203"/>
<evidence type="ECO:0000256" key="1">
    <source>
        <dbReference type="SAM" id="MobiDB-lite"/>
    </source>
</evidence>
<name>A0A1X9T591_9VIRU</name>
<dbReference type="Proteomes" id="UP000203507">
    <property type="component" value="Segment"/>
</dbReference>
<dbReference type="EMBL" id="KX832224">
    <property type="protein sequence ID" value="ARR28869.1"/>
    <property type="molecule type" value="Genomic_DNA"/>
</dbReference>
<proteinExistence type="predicted"/>
<feature type="region of interest" description="Disordered" evidence="1">
    <location>
        <begin position="161"/>
        <end position="230"/>
    </location>
</feature>
<sequence length="661" mass="75004">MTYIGYFGRLPTCTLFLSKPAVNSYGEDSMTKSSIVPYPEVFITWEETNGERSGLNMKQDLELFIRSQAKHFWRFYRSSQKNEIMSDSEVRRIFAHPLYINFDKEPTVLRTPPSAFSEATTDDVLVQLATLTAHDRFNRYINVTRRATLCYVNRLAQRSKAPGSQLDKPNISLPLTPSPSELVPKPTKYTYSDSDSKPLTDLTMPAKRKSCQDGSVPKAKRSRQGASGSTGLQTFELSDFDGINFDTDVKTMKDVETSLRTYIAKKLFQRSISEKTAELAAYIFLFRKLPCIRQMYLDDFCGQIRYLLQENRTSYTRSVYMLNTDKYNPFFLLCSFNDLTQNEGIRVVKLPIDESGLRPDNDEGQQNSVFLPCFMTNNPKELKSALALLNHSTQVHVYDANNKDNVKITFGKKQNTLQMENLNTLKTATVKTSVPIVPLFTESSHSSLIATLCMPLSMTTSEKYPKLSLTNQTAHDRIYHFMTANNPTLEIDAPSKYKDIAWAFIADKAADRLCVGATGNTITVKIGEELLKSVVEDVDNCQYKDLLECLGLLHVHKPHNMLYAHFGCTATRLLSEEKQTELARAVFRQQNPLLEILAASNPPKSKKQKDINDCIQTEDNVEPTENIETQDEGENVYSKPHVQYTTPFNCDEDGSEDENCY</sequence>
<accession>A0A1X9T591</accession>
<dbReference type="GeneID" id="32878203"/>
<feature type="region of interest" description="Disordered" evidence="1">
    <location>
        <begin position="621"/>
        <end position="661"/>
    </location>
</feature>
<dbReference type="RefSeq" id="YP_009362378.1">
    <property type="nucleotide sequence ID" value="NC_034618.1"/>
</dbReference>